<dbReference type="InterPro" id="IPR012349">
    <property type="entry name" value="Split_barrel_FMN-bd"/>
</dbReference>
<dbReference type="PANTHER" id="PTHR33798">
    <property type="entry name" value="FLAVOPROTEIN OXYGENASE"/>
    <property type="match status" value="1"/>
</dbReference>
<dbReference type="EMBL" id="JAENBP010000001">
    <property type="protein sequence ID" value="MBJ8349210.1"/>
    <property type="molecule type" value="Genomic_DNA"/>
</dbReference>
<evidence type="ECO:0000313" key="7">
    <source>
        <dbReference type="Proteomes" id="UP000644875"/>
    </source>
</evidence>
<dbReference type="RefSeq" id="WP_199567139.1">
    <property type="nucleotide sequence ID" value="NZ_JAENBP010000001.1"/>
</dbReference>
<keyword evidence="7" id="KW-1185">Reference proteome</keyword>
<proteinExistence type="inferred from homology"/>
<evidence type="ECO:0000259" key="5">
    <source>
        <dbReference type="SMART" id="SM00903"/>
    </source>
</evidence>
<organism evidence="6 7">
    <name type="scientific">Streptococcus zalophi</name>
    <dbReference type="NCBI Taxonomy" id="640031"/>
    <lineage>
        <taxon>Bacteria</taxon>
        <taxon>Bacillati</taxon>
        <taxon>Bacillota</taxon>
        <taxon>Bacilli</taxon>
        <taxon>Lactobacillales</taxon>
        <taxon>Streptococcaceae</taxon>
        <taxon>Streptococcus</taxon>
    </lineage>
</organism>
<dbReference type="SMART" id="SM00903">
    <property type="entry name" value="Flavin_Reduct"/>
    <property type="match status" value="1"/>
</dbReference>
<name>A0A934P911_9STRE</name>
<accession>A0A934P911</accession>
<evidence type="ECO:0000313" key="6">
    <source>
        <dbReference type="EMBL" id="MBJ8349210.1"/>
    </source>
</evidence>
<dbReference type="SUPFAM" id="SSF50475">
    <property type="entry name" value="FMN-binding split barrel"/>
    <property type="match status" value="1"/>
</dbReference>
<dbReference type="GO" id="GO:0010181">
    <property type="term" value="F:FMN binding"/>
    <property type="evidence" value="ECO:0007669"/>
    <property type="project" value="InterPro"/>
</dbReference>
<evidence type="ECO:0000256" key="4">
    <source>
        <dbReference type="ARBA" id="ARBA00038054"/>
    </source>
</evidence>
<dbReference type="Gene3D" id="2.30.110.10">
    <property type="entry name" value="Electron Transport, Fmn-binding Protein, Chain A"/>
    <property type="match status" value="1"/>
</dbReference>
<comment type="cofactor">
    <cofactor evidence="1">
        <name>FMN</name>
        <dbReference type="ChEBI" id="CHEBI:58210"/>
    </cofactor>
</comment>
<evidence type="ECO:0000256" key="3">
    <source>
        <dbReference type="ARBA" id="ARBA00022643"/>
    </source>
</evidence>
<dbReference type="PANTHER" id="PTHR33798:SF5">
    <property type="entry name" value="FLAVIN REDUCTASE LIKE DOMAIN-CONTAINING PROTEIN"/>
    <property type="match status" value="1"/>
</dbReference>
<dbReference type="GO" id="GO:0016646">
    <property type="term" value="F:oxidoreductase activity, acting on the CH-NH group of donors, NAD or NADP as acceptor"/>
    <property type="evidence" value="ECO:0007669"/>
    <property type="project" value="UniProtKB-ARBA"/>
</dbReference>
<gene>
    <name evidence="6" type="ORF">JHK64_01015</name>
</gene>
<feature type="domain" description="Flavin reductase like" evidence="5">
    <location>
        <begin position="20"/>
        <end position="173"/>
    </location>
</feature>
<protein>
    <submittedName>
        <fullName evidence="6">Flavin reductase family protein</fullName>
    </submittedName>
</protein>
<evidence type="ECO:0000256" key="1">
    <source>
        <dbReference type="ARBA" id="ARBA00001917"/>
    </source>
</evidence>
<keyword evidence="2" id="KW-0285">Flavoprotein</keyword>
<comment type="similarity">
    <text evidence="4">Belongs to the flavoredoxin family.</text>
</comment>
<dbReference type="Pfam" id="PF01613">
    <property type="entry name" value="Flavin_Reduct"/>
    <property type="match status" value="1"/>
</dbReference>
<sequence>MISIAKEALSDKEQYKILIGSVIPRPIAFVSTVSKNGVVNLAPFSFYNIVSHRPAILSVSIQRVNGQMKDTARNILEQKEAVIHSVSLDNLSMVNQAAIQLPYEESELETTGMTLAPSIAIKTPGVNEAKTRFETILYDHIEIKNDTNEIISDLILLKVLHYHLDEAVYQNTYVIPENLQPMSRLAGITYAELGKFTELKRP</sequence>
<dbReference type="Proteomes" id="UP000644875">
    <property type="component" value="Unassembled WGS sequence"/>
</dbReference>
<reference evidence="6 7" key="1">
    <citation type="journal article" date="2021" name="Int. J. Syst. Evol. Microbiol.">
        <title>Streptococcus vicugnae sp. nov., isolated from faeces of alpacas (Vicugna pacos) and cattle (Bos taurus), Streptococcus zalophi sp. nov., and Streptococcus pacificus sp. nov., isolated from respiratory tract of California sea lions (Zalophus californianus).</title>
        <authorList>
            <person name="Volokhov D.V."/>
            <person name="Zagorodnyaya T.A."/>
            <person name="Shen Z."/>
            <person name="Blom J."/>
            <person name="Furtak V.A."/>
            <person name="Eisenberg T."/>
            <person name="Fan P."/>
            <person name="Jeong K.C."/>
            <person name="Gao Y."/>
            <person name="Zhang S."/>
            <person name="Amselle M."/>
        </authorList>
    </citation>
    <scope>NUCLEOTIDE SEQUENCE [LARGE SCALE GENOMIC DNA]</scope>
    <source>
        <strain evidence="7">CSL7508-lung</strain>
    </source>
</reference>
<dbReference type="InterPro" id="IPR002563">
    <property type="entry name" value="Flavin_Rdtase-like_dom"/>
</dbReference>
<dbReference type="AlphaFoldDB" id="A0A934P911"/>
<evidence type="ECO:0000256" key="2">
    <source>
        <dbReference type="ARBA" id="ARBA00022630"/>
    </source>
</evidence>
<keyword evidence="3" id="KW-0288">FMN</keyword>
<comment type="caution">
    <text evidence="6">The sequence shown here is derived from an EMBL/GenBank/DDBJ whole genome shotgun (WGS) entry which is preliminary data.</text>
</comment>